<dbReference type="PANTHER" id="PTHR30482:SF17">
    <property type="entry name" value="ABC TRANSPORTER ATP-BINDING PROTEIN"/>
    <property type="match status" value="1"/>
</dbReference>
<dbReference type="Pfam" id="PF02653">
    <property type="entry name" value="BPD_transp_2"/>
    <property type="match status" value="1"/>
</dbReference>
<feature type="transmembrane region" description="Helical" evidence="6">
    <location>
        <begin position="97"/>
        <end position="117"/>
    </location>
</feature>
<feature type="transmembrane region" description="Helical" evidence="6">
    <location>
        <begin position="294"/>
        <end position="313"/>
    </location>
</feature>
<feature type="transmembrane region" description="Helical" evidence="6">
    <location>
        <begin position="122"/>
        <end position="139"/>
    </location>
</feature>
<feature type="transmembrane region" description="Helical" evidence="6">
    <location>
        <begin position="258"/>
        <end position="287"/>
    </location>
</feature>
<organism evidence="7 8">
    <name type="scientific">Nocardioides luteus</name>
    <dbReference type="NCBI Taxonomy" id="1844"/>
    <lineage>
        <taxon>Bacteria</taxon>
        <taxon>Bacillati</taxon>
        <taxon>Actinomycetota</taxon>
        <taxon>Actinomycetes</taxon>
        <taxon>Propionibacteriales</taxon>
        <taxon>Nocardioidaceae</taxon>
        <taxon>Nocardioides</taxon>
    </lineage>
</organism>
<evidence type="ECO:0000256" key="2">
    <source>
        <dbReference type="ARBA" id="ARBA00022475"/>
    </source>
</evidence>
<keyword evidence="4 6" id="KW-1133">Transmembrane helix</keyword>
<dbReference type="EMBL" id="JZDQ02000050">
    <property type="protein sequence ID" value="OIJ23933.1"/>
    <property type="molecule type" value="Genomic_DNA"/>
</dbReference>
<keyword evidence="2" id="KW-1003">Cell membrane</keyword>
<evidence type="ECO:0000256" key="4">
    <source>
        <dbReference type="ARBA" id="ARBA00022989"/>
    </source>
</evidence>
<feature type="transmembrane region" description="Helical" evidence="6">
    <location>
        <begin position="55"/>
        <end position="77"/>
    </location>
</feature>
<dbReference type="InterPro" id="IPR043428">
    <property type="entry name" value="LivM-like"/>
</dbReference>
<dbReference type="GO" id="GO:0005886">
    <property type="term" value="C:plasma membrane"/>
    <property type="evidence" value="ECO:0007669"/>
    <property type="project" value="UniProtKB-SubCell"/>
</dbReference>
<dbReference type="PANTHER" id="PTHR30482">
    <property type="entry name" value="HIGH-AFFINITY BRANCHED-CHAIN AMINO ACID TRANSPORT SYSTEM PERMEASE"/>
    <property type="match status" value="1"/>
</dbReference>
<name>A0A1J4MX48_9ACTN</name>
<dbReference type="InterPro" id="IPR001851">
    <property type="entry name" value="ABC_transp_permease"/>
</dbReference>
<protein>
    <submittedName>
        <fullName evidence="7">Branched-chain amino acid ABC transporter permease</fullName>
    </submittedName>
</protein>
<accession>A0A1J4MX48</accession>
<dbReference type="STRING" id="1844.UG56_025325"/>
<evidence type="ECO:0000256" key="1">
    <source>
        <dbReference type="ARBA" id="ARBA00004651"/>
    </source>
</evidence>
<evidence type="ECO:0000313" key="8">
    <source>
        <dbReference type="Proteomes" id="UP000033772"/>
    </source>
</evidence>
<feature type="transmembrane region" description="Helical" evidence="6">
    <location>
        <begin position="20"/>
        <end position="43"/>
    </location>
</feature>
<gene>
    <name evidence="7" type="ORF">UG56_025325</name>
</gene>
<dbReference type="CDD" id="cd06581">
    <property type="entry name" value="TM_PBP1_LivM_like"/>
    <property type="match status" value="1"/>
</dbReference>
<keyword evidence="5 6" id="KW-0472">Membrane</keyword>
<dbReference type="GO" id="GO:0015658">
    <property type="term" value="F:branched-chain amino acid transmembrane transporter activity"/>
    <property type="evidence" value="ECO:0007669"/>
    <property type="project" value="InterPro"/>
</dbReference>
<comment type="caution">
    <text evidence="7">The sequence shown here is derived from an EMBL/GenBank/DDBJ whole genome shotgun (WGS) entry which is preliminary data.</text>
</comment>
<sequence>MSPTTTLAPSTTLKVVRGGWPSLTGGGVLAAVVVFLAAAPWFVFSPGDVTNLVTLFALIILGTTWNLMAGYGGLVSIGQQAFIGAGGYGVIKLADVVGLPIPVAVVAAGVVCAALAVPTSFLLFRLVGGYFAIGTWVVAEVFKLVTQELPGFGGGSGLSLTAFQGVDRVTRIATVYYLALVLAVLVVLATYVLMRSRVGLGLTAIRDDSVAAASLGVAVRRSQRLVYVAASGGAGLAGALIAVNGLRVSPDSMFSVQYTAFMIFIVVIGGLGTIEGPILGAVVFFALQQLLDSYGTWYLIALGAVAIAVVLLAPRGLWGLLARGRYEVFPVGHQVYPQASPQAAQSVDFD</sequence>
<keyword evidence="8" id="KW-1185">Reference proteome</keyword>
<evidence type="ECO:0000256" key="3">
    <source>
        <dbReference type="ARBA" id="ARBA00022692"/>
    </source>
</evidence>
<dbReference type="Proteomes" id="UP000033772">
    <property type="component" value="Unassembled WGS sequence"/>
</dbReference>
<keyword evidence="3 6" id="KW-0812">Transmembrane</keyword>
<feature type="transmembrane region" description="Helical" evidence="6">
    <location>
        <begin position="225"/>
        <end position="246"/>
    </location>
</feature>
<dbReference type="AlphaFoldDB" id="A0A1J4MX48"/>
<feature type="transmembrane region" description="Helical" evidence="6">
    <location>
        <begin position="175"/>
        <end position="194"/>
    </location>
</feature>
<evidence type="ECO:0000313" key="7">
    <source>
        <dbReference type="EMBL" id="OIJ23933.1"/>
    </source>
</evidence>
<evidence type="ECO:0000256" key="5">
    <source>
        <dbReference type="ARBA" id="ARBA00023136"/>
    </source>
</evidence>
<dbReference type="OrthoDB" id="9814461at2"/>
<proteinExistence type="predicted"/>
<evidence type="ECO:0000256" key="6">
    <source>
        <dbReference type="SAM" id="Phobius"/>
    </source>
</evidence>
<comment type="subcellular location">
    <subcellularLocation>
        <location evidence="1">Cell membrane</location>
        <topology evidence="1">Multi-pass membrane protein</topology>
    </subcellularLocation>
</comment>
<dbReference type="RefSeq" id="WP_052693623.1">
    <property type="nucleotide sequence ID" value="NZ_JZDQ02000050.1"/>
</dbReference>
<reference evidence="7" key="1">
    <citation type="submission" date="2016-10" db="EMBL/GenBank/DDBJ databases">
        <title>Draft Genome Sequence of Nocardioides luteus Strain BAFB, an Alkane-Degrading Bacterium Isolated from JP-7 Polluted Soil.</title>
        <authorList>
            <person name="Brown L."/>
            <person name="Ruiz O.N."/>
            <person name="Gunasekera T."/>
        </authorList>
    </citation>
    <scope>NUCLEOTIDE SEQUENCE [LARGE SCALE GENOMIC DNA]</scope>
    <source>
        <strain evidence="7">BAFB</strain>
    </source>
</reference>